<comment type="catalytic activity">
    <reaction evidence="1">
        <text>a CDP-1,2-diacyl-sn-glycerol + L-serine = a 1,2-diacyl-sn-glycero-3-phospho-L-serine + CMP + H(+)</text>
        <dbReference type="Rhea" id="RHEA:16913"/>
        <dbReference type="ChEBI" id="CHEBI:15378"/>
        <dbReference type="ChEBI" id="CHEBI:33384"/>
        <dbReference type="ChEBI" id="CHEBI:57262"/>
        <dbReference type="ChEBI" id="CHEBI:58332"/>
        <dbReference type="ChEBI" id="CHEBI:60377"/>
        <dbReference type="EC" id="2.7.8.8"/>
    </reaction>
</comment>
<accession>A0A238HH10</accession>
<dbReference type="PROSITE" id="PS00379">
    <property type="entry name" value="CDP_ALCOHOL_P_TRANSF"/>
    <property type="match status" value="1"/>
</dbReference>
<dbReference type="GO" id="GO:0003882">
    <property type="term" value="F:CDP-diacylglycerol-serine O-phosphatidyltransferase activity"/>
    <property type="evidence" value="ECO:0007669"/>
    <property type="project" value="UniProtKB-EC"/>
</dbReference>
<evidence type="ECO:0000256" key="3">
    <source>
        <dbReference type="ARBA" id="ARBA00010441"/>
    </source>
</evidence>
<keyword evidence="13" id="KW-1208">Phospholipid metabolism</keyword>
<evidence type="ECO:0000256" key="10">
    <source>
        <dbReference type="ARBA" id="ARBA00023098"/>
    </source>
</evidence>
<evidence type="ECO:0000313" key="18">
    <source>
        <dbReference type="EMBL" id="SNB80434.1"/>
    </source>
</evidence>
<dbReference type="AlphaFoldDB" id="A0A238HH10"/>
<keyword evidence="19" id="KW-1185">Reference proteome</keyword>
<feature type="transmembrane region" description="Helical" evidence="16">
    <location>
        <begin position="205"/>
        <end position="225"/>
    </location>
</feature>
<dbReference type="GO" id="GO:0012505">
    <property type="term" value="C:endomembrane system"/>
    <property type="evidence" value="ECO:0007669"/>
    <property type="project" value="UniProtKB-SubCell"/>
</dbReference>
<protein>
    <recommendedName>
        <fullName evidence="5">CDP-diacylglycerol--serine O-phosphatidyltransferase</fullName>
        <ecNumber evidence="4">2.7.8.8</ecNumber>
    </recommendedName>
    <alternativeName>
        <fullName evidence="14">Phosphatidylserine synthase</fullName>
    </alternativeName>
</protein>
<dbReference type="OrthoDB" id="9777147at2"/>
<dbReference type="InterPro" id="IPR004533">
    <property type="entry name" value="CDP-diaglyc--ser_O-PTrfase"/>
</dbReference>
<organism evidence="17">
    <name type="scientific">Kingella negevensis</name>
    <dbReference type="NCBI Taxonomy" id="1522312"/>
    <lineage>
        <taxon>Bacteria</taxon>
        <taxon>Pseudomonadati</taxon>
        <taxon>Pseudomonadota</taxon>
        <taxon>Betaproteobacteria</taxon>
        <taxon>Neisseriales</taxon>
        <taxon>Neisseriaceae</taxon>
        <taxon>Kingella</taxon>
    </lineage>
</organism>
<comment type="subcellular location">
    <subcellularLocation>
        <location evidence="2">Endomembrane system</location>
        <topology evidence="2">Multi-pass membrane protein</topology>
    </subcellularLocation>
</comment>
<dbReference type="EMBL" id="FXUV02000049">
    <property type="protein sequence ID" value="SNB80434.1"/>
    <property type="molecule type" value="Genomic_DNA"/>
</dbReference>
<dbReference type="PANTHER" id="PTHR14269">
    <property type="entry name" value="CDP-DIACYLGLYCEROL--GLYCEROL-3-PHOSPHATE 3-PHOSPHATIDYLTRANSFERASE-RELATED"/>
    <property type="match status" value="1"/>
</dbReference>
<dbReference type="Pfam" id="PF01066">
    <property type="entry name" value="CDP-OH_P_transf"/>
    <property type="match status" value="1"/>
</dbReference>
<dbReference type="InterPro" id="IPR000462">
    <property type="entry name" value="CDP-OH_P_trans"/>
</dbReference>
<feature type="transmembrane region" description="Helical" evidence="16">
    <location>
        <begin position="237"/>
        <end position="254"/>
    </location>
</feature>
<evidence type="ECO:0000256" key="12">
    <source>
        <dbReference type="ARBA" id="ARBA00023209"/>
    </source>
</evidence>
<dbReference type="Proteomes" id="UP000215450">
    <property type="component" value="Unassembled WGS sequence"/>
</dbReference>
<feature type="transmembrane region" description="Helical" evidence="16">
    <location>
        <begin position="260"/>
        <end position="277"/>
    </location>
</feature>
<dbReference type="GO" id="GO:0008654">
    <property type="term" value="P:phospholipid biosynthetic process"/>
    <property type="evidence" value="ECO:0007669"/>
    <property type="project" value="UniProtKB-KW"/>
</dbReference>
<dbReference type="RefSeq" id="WP_095063141.1">
    <property type="nucleotide sequence ID" value="NZ_CP123447.1"/>
</dbReference>
<reference evidence="17" key="1">
    <citation type="submission" date="2017-05" db="EMBL/GenBank/DDBJ databases">
        <authorList>
            <person name="Song R."/>
            <person name="Chenine A.L."/>
            <person name="Ruprecht R.M."/>
        </authorList>
    </citation>
    <scope>NUCLEOTIDE SEQUENCE</scope>
    <source>
        <strain evidence="17">Kingella_eburonensis</strain>
    </source>
</reference>
<evidence type="ECO:0000256" key="4">
    <source>
        <dbReference type="ARBA" id="ARBA00013174"/>
    </source>
</evidence>
<evidence type="ECO:0000256" key="8">
    <source>
        <dbReference type="ARBA" id="ARBA00022692"/>
    </source>
</evidence>
<dbReference type="PANTHER" id="PTHR14269:SF61">
    <property type="entry name" value="CDP-DIACYLGLYCEROL--SERINE O-PHOSPHATIDYLTRANSFERASE"/>
    <property type="match status" value="1"/>
</dbReference>
<evidence type="ECO:0000256" key="7">
    <source>
        <dbReference type="ARBA" id="ARBA00022679"/>
    </source>
</evidence>
<reference evidence="18 19" key="2">
    <citation type="submission" date="2017-06" db="EMBL/GenBank/DDBJ databases">
        <authorList>
            <person name="Kim H.J."/>
            <person name="Triplett B.A."/>
        </authorList>
    </citation>
    <scope>NUCLEOTIDE SEQUENCE [LARGE SCALE GENOMIC DNA]</scope>
    <source>
        <strain evidence="18">Kingella_eburonensis</strain>
    </source>
</reference>
<evidence type="ECO:0000313" key="19">
    <source>
        <dbReference type="Proteomes" id="UP000215450"/>
    </source>
</evidence>
<dbReference type="NCBIfam" id="TIGR00473">
    <property type="entry name" value="pssA"/>
    <property type="match status" value="1"/>
</dbReference>
<dbReference type="InterPro" id="IPR048254">
    <property type="entry name" value="CDP_ALCOHOL_P_TRANSF_CS"/>
</dbReference>
<feature type="transmembrane region" description="Helical" evidence="16">
    <location>
        <begin position="55"/>
        <end position="74"/>
    </location>
</feature>
<evidence type="ECO:0000256" key="9">
    <source>
        <dbReference type="ARBA" id="ARBA00022989"/>
    </source>
</evidence>
<keyword evidence="10" id="KW-0443">Lipid metabolism</keyword>
<keyword evidence="8 16" id="KW-0812">Transmembrane</keyword>
<dbReference type="EC" id="2.7.8.8" evidence="4"/>
<proteinExistence type="inferred from homology"/>
<evidence type="ECO:0000256" key="1">
    <source>
        <dbReference type="ARBA" id="ARBA00000287"/>
    </source>
</evidence>
<feature type="transmembrane region" description="Helical" evidence="16">
    <location>
        <begin position="143"/>
        <end position="162"/>
    </location>
</feature>
<evidence type="ECO:0000256" key="16">
    <source>
        <dbReference type="SAM" id="Phobius"/>
    </source>
</evidence>
<evidence type="ECO:0000256" key="14">
    <source>
        <dbReference type="ARBA" id="ARBA00032361"/>
    </source>
</evidence>
<dbReference type="InterPro" id="IPR050324">
    <property type="entry name" value="CDP-alcohol_PTase-I"/>
</dbReference>
<evidence type="ECO:0000256" key="5">
    <source>
        <dbReference type="ARBA" id="ARBA00017171"/>
    </source>
</evidence>
<dbReference type="GO" id="GO:0016020">
    <property type="term" value="C:membrane"/>
    <property type="evidence" value="ECO:0007669"/>
    <property type="project" value="InterPro"/>
</dbReference>
<dbReference type="EMBL" id="FXUV01000045">
    <property type="protein sequence ID" value="SMQ13110.1"/>
    <property type="molecule type" value="Genomic_DNA"/>
</dbReference>
<keyword evidence="7 15" id="KW-0808">Transferase</keyword>
<evidence type="ECO:0000256" key="15">
    <source>
        <dbReference type="RuleBase" id="RU003750"/>
    </source>
</evidence>
<gene>
    <name evidence="18" type="ORF">KEBURONENSIS_01850</name>
    <name evidence="17" type="ORF">KEBURONENSIS_01852</name>
</gene>
<keyword evidence="9 16" id="KW-1133">Transmembrane helix</keyword>
<sequence length="285" mass="31926">MENKPIEEPEITQPENNLVDENLDDAECEELIKECEKLAQTKQLTKRQLIRQNSIYLLPNSFTIAALFSAFYAITQSMHGRFESAAIAVCLSMILDGCDGRVARLTNSQSAFGEQLDSLADMVSFGVAPALIVYNWQLYNFGKLGYCVAFIYCACAALRLALFNTLIGKVDKKWFIGVPSPSAAALMVGMIWLDRSFDGVFDEASVWVLLLTLFAGLSMVVQIPFWSFKEFNLRRRVSFAGMIGLMLLFVFLILQPALVLFVFFLGYSLSGYVMWAWKKYGANAA</sequence>
<evidence type="ECO:0000256" key="11">
    <source>
        <dbReference type="ARBA" id="ARBA00023136"/>
    </source>
</evidence>
<keyword evidence="6" id="KW-0444">Lipid biosynthesis</keyword>
<evidence type="ECO:0000256" key="2">
    <source>
        <dbReference type="ARBA" id="ARBA00004127"/>
    </source>
</evidence>
<dbReference type="STRING" id="1522312.GCA_900177895_01767"/>
<keyword evidence="12" id="KW-0594">Phospholipid biosynthesis</keyword>
<comment type="similarity">
    <text evidence="3 15">Belongs to the CDP-alcohol phosphatidyltransferase class-I family.</text>
</comment>
<evidence type="ECO:0000256" key="6">
    <source>
        <dbReference type="ARBA" id="ARBA00022516"/>
    </source>
</evidence>
<feature type="transmembrane region" description="Helical" evidence="16">
    <location>
        <begin position="174"/>
        <end position="193"/>
    </location>
</feature>
<dbReference type="Gene3D" id="1.20.120.1760">
    <property type="match status" value="1"/>
</dbReference>
<evidence type="ECO:0000313" key="17">
    <source>
        <dbReference type="EMBL" id="SMQ13110.1"/>
    </source>
</evidence>
<evidence type="ECO:0000256" key="13">
    <source>
        <dbReference type="ARBA" id="ARBA00023264"/>
    </source>
</evidence>
<name>A0A238HH10_9NEIS</name>
<keyword evidence="11 16" id="KW-0472">Membrane</keyword>
<dbReference type="InterPro" id="IPR043130">
    <property type="entry name" value="CDP-OH_PTrfase_TM_dom"/>
</dbReference>